<proteinExistence type="predicted"/>
<reference evidence="2 3" key="1">
    <citation type="journal article" date="2019" name="Int. J. Syst. Evol. Microbiol.">
        <title>The Global Catalogue of Microorganisms (GCM) 10K type strain sequencing project: providing services to taxonomists for standard genome sequencing and annotation.</title>
        <authorList>
            <consortium name="The Broad Institute Genomics Platform"/>
            <consortium name="The Broad Institute Genome Sequencing Center for Infectious Disease"/>
            <person name="Wu L."/>
            <person name="Ma J."/>
        </authorList>
    </citation>
    <scope>NUCLEOTIDE SEQUENCE [LARGE SCALE GENOMIC DNA]</scope>
    <source>
        <strain evidence="2 3">JCM 14718</strain>
    </source>
</reference>
<keyword evidence="1" id="KW-0732">Signal</keyword>
<dbReference type="RefSeq" id="WP_344312001.1">
    <property type="nucleotide sequence ID" value="NZ_BAAANY010000015.1"/>
</dbReference>
<gene>
    <name evidence="2" type="ORF">GCM10009765_42230</name>
</gene>
<keyword evidence="3" id="KW-1185">Reference proteome</keyword>
<evidence type="ECO:0000313" key="2">
    <source>
        <dbReference type="EMBL" id="GAA1688325.1"/>
    </source>
</evidence>
<evidence type="ECO:0000313" key="3">
    <source>
        <dbReference type="Proteomes" id="UP001500618"/>
    </source>
</evidence>
<comment type="caution">
    <text evidence="2">The sequence shown here is derived from an EMBL/GenBank/DDBJ whole genome shotgun (WGS) entry which is preliminary data.</text>
</comment>
<protein>
    <recommendedName>
        <fullName evidence="4">Spore-associated protein A</fullName>
    </recommendedName>
</protein>
<feature type="signal peptide" evidence="1">
    <location>
        <begin position="1"/>
        <end position="22"/>
    </location>
</feature>
<evidence type="ECO:0000256" key="1">
    <source>
        <dbReference type="SAM" id="SignalP"/>
    </source>
</evidence>
<dbReference type="Proteomes" id="UP001500618">
    <property type="component" value="Unassembled WGS sequence"/>
</dbReference>
<name>A0ABN2HI48_9ACTN</name>
<feature type="chain" id="PRO_5045434212" description="Spore-associated protein A" evidence="1">
    <location>
        <begin position="23"/>
        <end position="134"/>
    </location>
</feature>
<organism evidence="2 3">
    <name type="scientific">Fodinicola feengrottensis</name>
    <dbReference type="NCBI Taxonomy" id="435914"/>
    <lineage>
        <taxon>Bacteria</taxon>
        <taxon>Bacillati</taxon>
        <taxon>Actinomycetota</taxon>
        <taxon>Actinomycetes</taxon>
        <taxon>Mycobacteriales</taxon>
        <taxon>Fodinicola</taxon>
    </lineage>
</organism>
<accession>A0ABN2HI48</accession>
<dbReference type="EMBL" id="BAAANY010000015">
    <property type="protein sequence ID" value="GAA1688325.1"/>
    <property type="molecule type" value="Genomic_DNA"/>
</dbReference>
<sequence>MRKIAAVAGALVLLAVPSAASATTAQPAFSAVCHTTAQSDHCQSLSSPVSAGNYYLDYDVSGPAGALVYAELSVNGATICHTATSPNVLQLDGNGRASGTVGCAYTNGGTGVLYGQTETGSGNVLTFSMDARRA</sequence>
<evidence type="ECO:0008006" key="4">
    <source>
        <dbReference type="Google" id="ProtNLM"/>
    </source>
</evidence>